<evidence type="ECO:0000313" key="1">
    <source>
        <dbReference type="EMBL" id="QBZ66509.1"/>
    </source>
</evidence>
<reference evidence="1 2" key="1">
    <citation type="journal article" date="2019" name="Mol. Biol. Evol.">
        <title>Blast fungal genomes show frequent chromosomal changes, gene gains and losses, and effector gene turnover.</title>
        <authorList>
            <person name="Gomez Luciano L.B."/>
            <person name="Jason Tsai I."/>
            <person name="Chuma I."/>
            <person name="Tosa Y."/>
            <person name="Chen Y.H."/>
            <person name="Li J.Y."/>
            <person name="Li M.Y."/>
            <person name="Jade Lu M.Y."/>
            <person name="Nakayashiki H."/>
            <person name="Li W.H."/>
        </authorList>
    </citation>
    <scope>NUCLEOTIDE SEQUENCE [LARGE SCALE GENOMIC DNA]</scope>
    <source>
        <strain evidence="1">MZ5-1-6</strain>
    </source>
</reference>
<dbReference type="EMBL" id="CP034210">
    <property type="protein sequence ID" value="QBZ66509.1"/>
    <property type="molecule type" value="Genomic_DNA"/>
</dbReference>
<evidence type="ECO:0000313" key="2">
    <source>
        <dbReference type="Proteomes" id="UP000294847"/>
    </source>
</evidence>
<accession>A0A4P7NVL6</accession>
<gene>
    <name evidence="1" type="ORF">PoMZ_13488</name>
</gene>
<organism evidence="1 2">
    <name type="scientific">Pyricularia oryzae</name>
    <name type="common">Rice blast fungus</name>
    <name type="synonym">Magnaporthe oryzae</name>
    <dbReference type="NCBI Taxonomy" id="318829"/>
    <lineage>
        <taxon>Eukaryota</taxon>
        <taxon>Fungi</taxon>
        <taxon>Dikarya</taxon>
        <taxon>Ascomycota</taxon>
        <taxon>Pezizomycotina</taxon>
        <taxon>Sordariomycetes</taxon>
        <taxon>Sordariomycetidae</taxon>
        <taxon>Magnaporthales</taxon>
        <taxon>Pyriculariaceae</taxon>
        <taxon>Pyricularia</taxon>
    </lineage>
</organism>
<dbReference type="AlphaFoldDB" id="A0A4P7NVL6"/>
<proteinExistence type="predicted"/>
<protein>
    <submittedName>
        <fullName evidence="1">Uncharacterized protein</fullName>
    </submittedName>
</protein>
<sequence length="41" mass="4772">MSKILQIKWKLSTAGHSQTAGQIKIINAYIDQKLRLYINHF</sequence>
<dbReference type="Proteomes" id="UP000294847">
    <property type="component" value="Chromosome 7"/>
</dbReference>
<name>A0A4P7NVL6_PYROR</name>